<evidence type="ECO:0000313" key="2">
    <source>
        <dbReference type="EMBL" id="KAF5834106.1"/>
    </source>
</evidence>
<gene>
    <name evidence="2" type="ORF">DUNSADRAFT_9383</name>
</gene>
<keyword evidence="1" id="KW-0732">Signal</keyword>
<evidence type="ECO:0000256" key="1">
    <source>
        <dbReference type="SAM" id="SignalP"/>
    </source>
</evidence>
<feature type="signal peptide" evidence="1">
    <location>
        <begin position="1"/>
        <end position="21"/>
    </location>
</feature>
<keyword evidence="3" id="KW-1185">Reference proteome</keyword>
<comment type="caution">
    <text evidence="2">The sequence shown here is derived from an EMBL/GenBank/DDBJ whole genome shotgun (WGS) entry which is preliminary data.</text>
</comment>
<accession>A0ABQ7GHM5</accession>
<proteinExistence type="predicted"/>
<organism evidence="2 3">
    <name type="scientific">Dunaliella salina</name>
    <name type="common">Green alga</name>
    <name type="synonym">Protococcus salinus</name>
    <dbReference type="NCBI Taxonomy" id="3046"/>
    <lineage>
        <taxon>Eukaryota</taxon>
        <taxon>Viridiplantae</taxon>
        <taxon>Chlorophyta</taxon>
        <taxon>core chlorophytes</taxon>
        <taxon>Chlorophyceae</taxon>
        <taxon>CS clade</taxon>
        <taxon>Chlamydomonadales</taxon>
        <taxon>Dunaliellaceae</taxon>
        <taxon>Dunaliella</taxon>
    </lineage>
</organism>
<sequence>MHVHSPLRTSCCCAAALHTSGCLVAVLQTCSRSALQAWRRMRQQLLGSSGSFAHKCSEAVAAGPAHFFCVPKAEGGSPAAVVAAVVAVALRACARPHNARAPAPVDTGAAVLGQPSPCCRA</sequence>
<dbReference type="Proteomes" id="UP000815325">
    <property type="component" value="Unassembled WGS sequence"/>
</dbReference>
<name>A0ABQ7GHM5_DUNSA</name>
<evidence type="ECO:0000313" key="3">
    <source>
        <dbReference type="Proteomes" id="UP000815325"/>
    </source>
</evidence>
<reference evidence="2" key="1">
    <citation type="submission" date="2017-08" db="EMBL/GenBank/DDBJ databases">
        <authorList>
            <person name="Polle J.E."/>
            <person name="Barry K."/>
            <person name="Cushman J."/>
            <person name="Schmutz J."/>
            <person name="Tran D."/>
            <person name="Hathwaick L.T."/>
            <person name="Yim W.C."/>
            <person name="Jenkins J."/>
            <person name="Mckie-Krisberg Z.M."/>
            <person name="Prochnik S."/>
            <person name="Lindquist E."/>
            <person name="Dockter R.B."/>
            <person name="Adam C."/>
            <person name="Molina H."/>
            <person name="Bunkerborg J."/>
            <person name="Jin E."/>
            <person name="Buchheim M."/>
            <person name="Magnuson J."/>
        </authorList>
    </citation>
    <scope>NUCLEOTIDE SEQUENCE</scope>
    <source>
        <strain evidence="2">CCAP 19/18</strain>
    </source>
</reference>
<dbReference type="EMBL" id="MU069775">
    <property type="protein sequence ID" value="KAF5834106.1"/>
    <property type="molecule type" value="Genomic_DNA"/>
</dbReference>
<feature type="chain" id="PRO_5046653987" description="Secreted protein" evidence="1">
    <location>
        <begin position="22"/>
        <end position="121"/>
    </location>
</feature>
<evidence type="ECO:0008006" key="4">
    <source>
        <dbReference type="Google" id="ProtNLM"/>
    </source>
</evidence>
<protein>
    <recommendedName>
        <fullName evidence="4">Secreted protein</fullName>
    </recommendedName>
</protein>